<feature type="transmembrane region" description="Helical" evidence="1">
    <location>
        <begin position="81"/>
        <end position="102"/>
    </location>
</feature>
<evidence type="ECO:0000313" key="2">
    <source>
        <dbReference type="EMBL" id="MCM4078838.1"/>
    </source>
</evidence>
<sequence length="163" mass="17429">MFALRVTALIAATMTTGLMAGVFGLYQHTVMTGLGRTGDRTFIGAFQAIDRAIINPWFMLSFLGALLFTAVSAFLNPGRQILPWVLAALVLYIVVFAITIAVNVPMNDALKAAGDPGRIPDPAAVRAAFDEARWVAWNLVRTLATTAAFGCLCWALVARGKLG</sequence>
<organism evidence="2 3">
    <name type="scientific">Paractinoplanes hotanensis</name>
    <dbReference type="NCBI Taxonomy" id="2906497"/>
    <lineage>
        <taxon>Bacteria</taxon>
        <taxon>Bacillati</taxon>
        <taxon>Actinomycetota</taxon>
        <taxon>Actinomycetes</taxon>
        <taxon>Micromonosporales</taxon>
        <taxon>Micromonosporaceae</taxon>
        <taxon>Paractinoplanes</taxon>
    </lineage>
</organism>
<comment type="caution">
    <text evidence="2">The sequence shown here is derived from an EMBL/GenBank/DDBJ whole genome shotgun (WGS) entry which is preliminary data.</text>
</comment>
<gene>
    <name evidence="2" type="ORF">LXN57_14800</name>
</gene>
<accession>A0ABT0XYH4</accession>
<feature type="transmembrane region" description="Helical" evidence="1">
    <location>
        <begin position="6"/>
        <end position="26"/>
    </location>
</feature>
<reference evidence="2 3" key="1">
    <citation type="submission" date="2022-06" db="EMBL/GenBank/DDBJ databases">
        <title>Actinoplanes abujensis sp. nov., isolated from Nigerian arid soil.</title>
        <authorList>
            <person name="Ding P."/>
        </authorList>
    </citation>
    <scope>NUCLEOTIDE SEQUENCE [LARGE SCALE GENOMIC DNA]</scope>
    <source>
        <strain evidence="3">TRM88002</strain>
    </source>
</reference>
<evidence type="ECO:0000256" key="1">
    <source>
        <dbReference type="SAM" id="Phobius"/>
    </source>
</evidence>
<keyword evidence="1" id="KW-0812">Transmembrane</keyword>
<feature type="transmembrane region" description="Helical" evidence="1">
    <location>
        <begin position="57"/>
        <end position="75"/>
    </location>
</feature>
<keyword evidence="3" id="KW-1185">Reference proteome</keyword>
<keyword evidence="1" id="KW-0472">Membrane</keyword>
<dbReference type="RefSeq" id="WP_251798723.1">
    <property type="nucleotide sequence ID" value="NZ_JAMQOL010000017.1"/>
</dbReference>
<dbReference type="Proteomes" id="UP001523216">
    <property type="component" value="Unassembled WGS sequence"/>
</dbReference>
<name>A0ABT0XYH4_9ACTN</name>
<keyword evidence="1" id="KW-1133">Transmembrane helix</keyword>
<dbReference type="EMBL" id="JAMQOL010000017">
    <property type="protein sequence ID" value="MCM4078838.1"/>
    <property type="molecule type" value="Genomic_DNA"/>
</dbReference>
<proteinExistence type="predicted"/>
<dbReference type="Pfam" id="PF08592">
    <property type="entry name" value="Anthrone_oxy"/>
    <property type="match status" value="1"/>
</dbReference>
<evidence type="ECO:0000313" key="3">
    <source>
        <dbReference type="Proteomes" id="UP001523216"/>
    </source>
</evidence>
<dbReference type="InterPro" id="IPR013901">
    <property type="entry name" value="Anthrone_oxy"/>
</dbReference>
<protein>
    <submittedName>
        <fullName evidence="2">DUF1772 domain-containing protein</fullName>
    </submittedName>
</protein>